<keyword evidence="1" id="KW-0812">Transmembrane</keyword>
<comment type="caution">
    <text evidence="2">The sequence shown here is derived from an EMBL/GenBank/DDBJ whole genome shotgun (WGS) entry which is preliminary data.</text>
</comment>
<feature type="transmembrane region" description="Helical" evidence="1">
    <location>
        <begin position="105"/>
        <end position="125"/>
    </location>
</feature>
<evidence type="ECO:0000256" key="1">
    <source>
        <dbReference type="SAM" id="Phobius"/>
    </source>
</evidence>
<name>A0ABX2U9I0_9BURK</name>
<keyword evidence="1" id="KW-1133">Transmembrane helix</keyword>
<sequence length="128" mass="14092">MAGVSALQRILAKGRTPWNRSPVEQPMASPRRCGRAMQIVYAARGGPFPVVAANRGLTSDWVHECHHHRPHASPGTASQMKRIEAASRTQHSAQPFCVVALRCQVVGLVACLFLSVLNLHWCWMLSLT</sequence>
<protein>
    <submittedName>
        <fullName evidence="2">Uncharacterized protein</fullName>
    </submittedName>
</protein>
<accession>A0ABX2U9I0</accession>
<dbReference type="Proteomes" id="UP000185657">
    <property type="component" value="Unassembled WGS sequence"/>
</dbReference>
<reference evidence="2 3" key="1">
    <citation type="submission" date="2016-02" db="EMBL/GenBank/DDBJ databases">
        <title>Draft genome sequence of Hydrogenophaga sp. LPB0072.</title>
        <authorList>
            <person name="Shin S.-K."/>
            <person name="Yi H."/>
        </authorList>
    </citation>
    <scope>NUCLEOTIDE SEQUENCE [LARGE SCALE GENOMIC DNA]</scope>
    <source>
        <strain evidence="2 3">LPB0072</strain>
    </source>
</reference>
<evidence type="ECO:0000313" key="3">
    <source>
        <dbReference type="Proteomes" id="UP000185657"/>
    </source>
</evidence>
<keyword evidence="3" id="KW-1185">Reference proteome</keyword>
<evidence type="ECO:0000313" key="2">
    <source>
        <dbReference type="EMBL" id="OAD43192.1"/>
    </source>
</evidence>
<proteinExistence type="predicted"/>
<keyword evidence="1" id="KW-0472">Membrane</keyword>
<organism evidence="2 3">
    <name type="scientific">Hydrogenophaga crassostreae</name>
    <dbReference type="NCBI Taxonomy" id="1763535"/>
    <lineage>
        <taxon>Bacteria</taxon>
        <taxon>Pseudomonadati</taxon>
        <taxon>Pseudomonadota</taxon>
        <taxon>Betaproteobacteria</taxon>
        <taxon>Burkholderiales</taxon>
        <taxon>Comamonadaceae</taxon>
        <taxon>Hydrogenophaga</taxon>
    </lineage>
</organism>
<gene>
    <name evidence="2" type="ORF">LPB72_04895</name>
</gene>
<dbReference type="EMBL" id="LVWD01000004">
    <property type="protein sequence ID" value="OAD43192.1"/>
    <property type="molecule type" value="Genomic_DNA"/>
</dbReference>